<feature type="non-terminal residue" evidence="3">
    <location>
        <position position="466"/>
    </location>
</feature>
<dbReference type="Pfam" id="PF08811">
    <property type="entry name" value="DUF1800"/>
    <property type="match status" value="1"/>
</dbReference>
<dbReference type="InterPro" id="IPR014917">
    <property type="entry name" value="DUF1800"/>
</dbReference>
<comment type="caution">
    <text evidence="3">The sequence shown here is derived from an EMBL/GenBank/DDBJ whole genome shotgun (WGS) entry which is preliminary data.</text>
</comment>
<name>A0A4Y9SAN9_9BURK</name>
<dbReference type="RefSeq" id="WP_135208027.1">
    <property type="nucleotide sequence ID" value="NZ_SPVF01000190.1"/>
</dbReference>
<gene>
    <name evidence="3" type="ORF">E4L96_14960</name>
</gene>
<proteinExistence type="predicted"/>
<organism evidence="3 4">
    <name type="scientific">Zemynaea arenosa</name>
    <dbReference type="NCBI Taxonomy" id="2561931"/>
    <lineage>
        <taxon>Bacteria</taxon>
        <taxon>Pseudomonadati</taxon>
        <taxon>Pseudomonadota</taxon>
        <taxon>Betaproteobacteria</taxon>
        <taxon>Burkholderiales</taxon>
        <taxon>Oxalobacteraceae</taxon>
        <taxon>Telluria group</taxon>
        <taxon>Zemynaea</taxon>
    </lineage>
</organism>
<feature type="chain" id="PRO_5021448675" evidence="2">
    <location>
        <begin position="21"/>
        <end position="466"/>
    </location>
</feature>
<dbReference type="OrthoDB" id="9772295at2"/>
<keyword evidence="1" id="KW-0175">Coiled coil</keyword>
<keyword evidence="2" id="KW-0732">Signal</keyword>
<protein>
    <submittedName>
        <fullName evidence="3">DUF1800 domain-containing protein</fullName>
    </submittedName>
</protein>
<dbReference type="AlphaFoldDB" id="A0A4Y9SAN9"/>
<accession>A0A4Y9SAN9</accession>
<evidence type="ECO:0000313" key="3">
    <source>
        <dbReference type="EMBL" id="TFW17210.1"/>
    </source>
</evidence>
<evidence type="ECO:0000256" key="1">
    <source>
        <dbReference type="SAM" id="Coils"/>
    </source>
</evidence>
<feature type="coiled-coil region" evidence="1">
    <location>
        <begin position="90"/>
        <end position="117"/>
    </location>
</feature>
<keyword evidence="4" id="KW-1185">Reference proteome</keyword>
<evidence type="ECO:0000313" key="4">
    <source>
        <dbReference type="Proteomes" id="UP000298438"/>
    </source>
</evidence>
<sequence length="466" mass="51022">MRHILAACLLAATLALPAAAAPGPADQQAVHVLNRIGYGPRPGDIERVTALGVTRYIEEQLNPEAIPLPPALSARLALLDAANAPAAEALARYLDLRRDARNEEEGARQQRKAAMQKANRETDAARLLRAIESPRQLEEVLVEFWFNHFNVYSGKGLDRALVASYERDAIRPYVLGSFRDLLGATAKHPAMLFYLDNHLSTAAGFVPKGKNNNGMPRGLNENYARELMELHTLGVDAGYTQRDVTELARMLTGWTFTPRDLSGPNDGFRFDRRRHDHGTKHWLGQVVEDQGQAEGEYALDVLAMHPNTARHVSYQLAQYFVQDVPPPALVERMAATWQASRGSLRAVMRTLLTSDEFMAAATQGSKFKTPYQFVVSAVRASGVQVQNVQPLVGALNQLGMPLYGCQTPDGYKNTQEAWLNPNALTRRIAFATALGTGKLALDRAPAAPVATTLRDGMAAPMPAVLS</sequence>
<feature type="signal peptide" evidence="2">
    <location>
        <begin position="1"/>
        <end position="20"/>
    </location>
</feature>
<dbReference type="Proteomes" id="UP000298438">
    <property type="component" value="Unassembled WGS sequence"/>
</dbReference>
<dbReference type="EMBL" id="SPVF01000190">
    <property type="protein sequence ID" value="TFW17210.1"/>
    <property type="molecule type" value="Genomic_DNA"/>
</dbReference>
<reference evidence="3 4" key="1">
    <citation type="submission" date="2019-03" db="EMBL/GenBank/DDBJ databases">
        <title>Draft Genome Sequence of Massilia arenosa sp. nov., a Novel Massilia Species Isolated from a Sandy-loam Maize Soil.</title>
        <authorList>
            <person name="Raths R."/>
            <person name="Peta V."/>
            <person name="Bucking H."/>
        </authorList>
    </citation>
    <scope>NUCLEOTIDE SEQUENCE [LARGE SCALE GENOMIC DNA]</scope>
    <source>
        <strain evidence="3 4">MC02</strain>
    </source>
</reference>
<evidence type="ECO:0000256" key="2">
    <source>
        <dbReference type="SAM" id="SignalP"/>
    </source>
</evidence>